<evidence type="ECO:0000256" key="2">
    <source>
        <dbReference type="ARBA" id="ARBA00022723"/>
    </source>
</evidence>
<keyword evidence="2 4" id="KW-0479">Metal-binding</keyword>
<dbReference type="OrthoDB" id="9805202at2"/>
<evidence type="ECO:0000256" key="1">
    <source>
        <dbReference type="ARBA" id="ARBA00022617"/>
    </source>
</evidence>
<name>A0A540WR07_9BACT</name>
<organism evidence="7 8">
    <name type="scientific">Myxococcus llanfairpwllgwyngyllgogerychwyrndrobwllllantysiliogogogochensis</name>
    <dbReference type="NCBI Taxonomy" id="2590453"/>
    <lineage>
        <taxon>Bacteria</taxon>
        <taxon>Pseudomonadati</taxon>
        <taxon>Myxococcota</taxon>
        <taxon>Myxococcia</taxon>
        <taxon>Myxococcales</taxon>
        <taxon>Cystobacterineae</taxon>
        <taxon>Myxococcaceae</taxon>
        <taxon>Myxococcus</taxon>
    </lineage>
</organism>
<keyword evidence="3 4" id="KW-0408">Iron</keyword>
<feature type="compositionally biased region" description="Basic and acidic residues" evidence="5">
    <location>
        <begin position="1"/>
        <end position="11"/>
    </location>
</feature>
<dbReference type="GO" id="GO:0020037">
    <property type="term" value="F:heme binding"/>
    <property type="evidence" value="ECO:0007669"/>
    <property type="project" value="InterPro"/>
</dbReference>
<dbReference type="Gene3D" id="1.10.760.10">
    <property type="entry name" value="Cytochrome c-like domain"/>
    <property type="match status" value="1"/>
</dbReference>
<evidence type="ECO:0000313" key="8">
    <source>
        <dbReference type="Proteomes" id="UP000315369"/>
    </source>
</evidence>
<reference evidence="7 8" key="1">
    <citation type="submission" date="2019-06" db="EMBL/GenBank/DDBJ databases">
        <authorList>
            <person name="Livingstone P."/>
            <person name="Whitworth D."/>
        </authorList>
    </citation>
    <scope>NUCLEOTIDE SEQUENCE [LARGE SCALE GENOMIC DNA]</scope>
    <source>
        <strain evidence="7 8">AM401</strain>
    </source>
</reference>
<accession>A0A540WR07</accession>
<feature type="region of interest" description="Disordered" evidence="5">
    <location>
        <begin position="1"/>
        <end position="38"/>
    </location>
</feature>
<gene>
    <name evidence="7" type="ORF">FJV41_34685</name>
</gene>
<sequence>MACSKSNKDNGDPVNQNQTKDGPVDQGPDLPRLTGGDKTRGEQVFRFETFGNEGFWTDAARLPTGIVAAKLTPVQALQAGLSVNVDALDAATKTAVANELASQGTSGPLLNDPATTLLLINANAVIGVVVKDTNGDGKRDVASGDKVGVSCALCHAITDGSVVKSPNNLGGGSIGKQVDGPTPHNLNVGGIFAIAANTRALYPLLQVKLAANGNKSIGRAPSDQGLTETSTEAQVDALVGNPAFYPLGTFDDAPDGTGAQQHIAAFFRTDLAAPWGTPGDIARLENFNNLVYTALLDPTSLVTPDGRAFLRALGGVAAGNELADDYLTILKDTQVKGKGGVVGEGFPYITATQVSDKAGTEEAPVGLRVNEDALRDLNAYTDSLAAPAPGTFDATLAARGKEQFTARCTNCHNVDQGKRVPSFIVPMKSIFPGYNPTVIAQRPEEAGVRPIAFAPIQDDPASIFDDKTVVVEASRRGEPRGSAMPLLLDLGRKDRFLHDSSVVGLASLLDPARGDKAPHAVYVPDAAQRAELVEFLKSL</sequence>
<feature type="domain" description="Cytochrome c" evidence="6">
    <location>
        <begin position="395"/>
        <end position="539"/>
    </location>
</feature>
<dbReference type="EMBL" id="VIFM01000194">
    <property type="protein sequence ID" value="TQF11357.1"/>
    <property type="molecule type" value="Genomic_DNA"/>
</dbReference>
<dbReference type="InterPro" id="IPR009056">
    <property type="entry name" value="Cyt_c-like_dom"/>
</dbReference>
<keyword evidence="8" id="KW-1185">Reference proteome</keyword>
<dbReference type="AlphaFoldDB" id="A0A540WR07"/>
<dbReference type="GO" id="GO:0009055">
    <property type="term" value="F:electron transfer activity"/>
    <property type="evidence" value="ECO:0007669"/>
    <property type="project" value="InterPro"/>
</dbReference>
<evidence type="ECO:0000256" key="5">
    <source>
        <dbReference type="SAM" id="MobiDB-lite"/>
    </source>
</evidence>
<evidence type="ECO:0000256" key="3">
    <source>
        <dbReference type="ARBA" id="ARBA00023004"/>
    </source>
</evidence>
<evidence type="ECO:0000259" key="6">
    <source>
        <dbReference type="PROSITE" id="PS51007"/>
    </source>
</evidence>
<dbReference type="SUPFAM" id="SSF46626">
    <property type="entry name" value="Cytochrome c"/>
    <property type="match status" value="1"/>
</dbReference>
<dbReference type="Proteomes" id="UP000315369">
    <property type="component" value="Unassembled WGS sequence"/>
</dbReference>
<keyword evidence="1 4" id="KW-0349">Heme</keyword>
<evidence type="ECO:0000256" key="4">
    <source>
        <dbReference type="PROSITE-ProRule" id="PRU00433"/>
    </source>
</evidence>
<dbReference type="PROSITE" id="PS51007">
    <property type="entry name" value="CYTC"/>
    <property type="match status" value="2"/>
</dbReference>
<comment type="caution">
    <text evidence="7">The sequence shown here is derived from an EMBL/GenBank/DDBJ whole genome shotgun (WGS) entry which is preliminary data.</text>
</comment>
<dbReference type="GO" id="GO:0046872">
    <property type="term" value="F:metal ion binding"/>
    <property type="evidence" value="ECO:0007669"/>
    <property type="project" value="UniProtKB-KW"/>
</dbReference>
<evidence type="ECO:0000313" key="7">
    <source>
        <dbReference type="EMBL" id="TQF11357.1"/>
    </source>
</evidence>
<feature type="domain" description="Cytochrome c" evidence="6">
    <location>
        <begin position="139"/>
        <end position="385"/>
    </location>
</feature>
<proteinExistence type="predicted"/>
<protein>
    <recommendedName>
        <fullName evidence="6">Cytochrome c domain-containing protein</fullName>
    </recommendedName>
</protein>
<dbReference type="InterPro" id="IPR036909">
    <property type="entry name" value="Cyt_c-like_dom_sf"/>
</dbReference>